<sequence>NRKEALALSPFYQVAGKGTWARLYIGAWRQLRWIENLYSLAFECVLNTQDETIINNKLTLFFRKAIMSFR</sequence>
<accession>A0A829GB81</accession>
<comment type="caution">
    <text evidence="1">The sequence shown here is derived from an EMBL/GenBank/DDBJ whole genome shotgun (WGS) entry which is preliminary data.</text>
</comment>
<protein>
    <submittedName>
        <fullName evidence="1">Uncharacterized protein</fullName>
    </submittedName>
</protein>
<dbReference type="EMBL" id="ANJW01000530">
    <property type="protein sequence ID" value="EPC52702.1"/>
    <property type="molecule type" value="Genomic_DNA"/>
</dbReference>
<evidence type="ECO:0000313" key="1">
    <source>
        <dbReference type="EMBL" id="EPC52702.1"/>
    </source>
</evidence>
<organism evidence="1 2">
    <name type="scientific">Lacticaseibacillus paracasei subsp. paracasei Lpp123</name>
    <dbReference type="NCBI Taxonomy" id="1256201"/>
    <lineage>
        <taxon>Bacteria</taxon>
        <taxon>Bacillati</taxon>
        <taxon>Bacillota</taxon>
        <taxon>Bacilli</taxon>
        <taxon>Lactobacillales</taxon>
        <taxon>Lactobacillaceae</taxon>
        <taxon>Lacticaseibacillus</taxon>
    </lineage>
</organism>
<dbReference type="AlphaFoldDB" id="A0A829GB81"/>
<reference evidence="1 2" key="1">
    <citation type="journal article" date="2013" name="PLoS ONE">
        <title>Lactobacillus paracasei comparative genomics: towards species pan-genome definition and exploitation of diversity.</title>
        <authorList>
            <person name="Smokvina T."/>
            <person name="Wels M."/>
            <person name="Polka J."/>
            <person name="Chervaux C."/>
            <person name="Brisse S."/>
            <person name="Boekhorst J."/>
            <person name="van Hylckama Vlieg J.E."/>
            <person name="Siezen R.J."/>
        </authorList>
    </citation>
    <scope>NUCLEOTIDE SEQUENCE [LARGE SCALE GENOMIC DNA]</scope>
    <source>
        <strain evidence="1 2">Lpp123</strain>
    </source>
</reference>
<proteinExistence type="predicted"/>
<gene>
    <name evidence="1" type="ORF">Lpp123_08907</name>
</gene>
<dbReference type="Proteomes" id="UP000014316">
    <property type="component" value="Unassembled WGS sequence"/>
</dbReference>
<feature type="non-terminal residue" evidence="1">
    <location>
        <position position="1"/>
    </location>
</feature>
<evidence type="ECO:0000313" key="2">
    <source>
        <dbReference type="Proteomes" id="UP000014316"/>
    </source>
</evidence>
<name>A0A829GB81_LACPA</name>